<evidence type="ECO:0000313" key="7">
    <source>
        <dbReference type="EMBL" id="VAW77602.1"/>
    </source>
</evidence>
<evidence type="ECO:0000256" key="5">
    <source>
        <dbReference type="ARBA" id="ARBA00023136"/>
    </source>
</evidence>
<feature type="transmembrane region" description="Helical" evidence="6">
    <location>
        <begin position="126"/>
        <end position="148"/>
    </location>
</feature>
<organism evidence="7">
    <name type="scientific">hydrothermal vent metagenome</name>
    <dbReference type="NCBI Taxonomy" id="652676"/>
    <lineage>
        <taxon>unclassified sequences</taxon>
        <taxon>metagenomes</taxon>
        <taxon>ecological metagenomes</taxon>
    </lineage>
</organism>
<dbReference type="PANTHER" id="PTHR33452">
    <property type="entry name" value="OXIDOREDUCTASE CATD-RELATED"/>
    <property type="match status" value="1"/>
</dbReference>
<keyword evidence="3 6" id="KW-0812">Transmembrane</keyword>
<dbReference type="Pfam" id="PF07681">
    <property type="entry name" value="DoxX"/>
    <property type="match status" value="1"/>
</dbReference>
<reference evidence="7" key="1">
    <citation type="submission" date="2018-06" db="EMBL/GenBank/DDBJ databases">
        <authorList>
            <person name="Zhirakovskaya E."/>
        </authorList>
    </citation>
    <scope>NUCLEOTIDE SEQUENCE</scope>
</reference>
<protein>
    <submittedName>
        <fullName evidence="7">FIG035246: DoxX family protein</fullName>
    </submittedName>
</protein>
<evidence type="ECO:0000256" key="4">
    <source>
        <dbReference type="ARBA" id="ARBA00022989"/>
    </source>
</evidence>
<comment type="subcellular location">
    <subcellularLocation>
        <location evidence="1">Cell membrane</location>
        <topology evidence="1">Multi-pass membrane protein</topology>
    </subcellularLocation>
</comment>
<dbReference type="InterPro" id="IPR032808">
    <property type="entry name" value="DoxX"/>
</dbReference>
<dbReference type="GO" id="GO:0005886">
    <property type="term" value="C:plasma membrane"/>
    <property type="evidence" value="ECO:0007669"/>
    <property type="project" value="UniProtKB-SubCell"/>
</dbReference>
<evidence type="ECO:0000256" key="1">
    <source>
        <dbReference type="ARBA" id="ARBA00004651"/>
    </source>
</evidence>
<dbReference type="PANTHER" id="PTHR33452:SF7">
    <property type="entry name" value="DOXX FAMILY PROTEIN"/>
    <property type="match status" value="1"/>
</dbReference>
<feature type="transmembrane region" description="Helical" evidence="6">
    <location>
        <begin position="68"/>
        <end position="88"/>
    </location>
</feature>
<sequence length="155" mass="17099">MNIITSLGCAVYTRLDQAGAYISMLGLRVLLAYEYLDAGIEKYNGKNWFGGDDPTIFVFPFNLIPADVNWFMVTWVELIGGVAILLGFATRFFSASLIILTIVAIFAVHAGNGYNVGDNGYKLPLIYLVMFVPLLFSGAGKLSIDALIKKFWINK</sequence>
<accession>A0A3B0YQS9</accession>
<dbReference type="EMBL" id="UOFL01000133">
    <property type="protein sequence ID" value="VAW77602.1"/>
    <property type="molecule type" value="Genomic_DNA"/>
</dbReference>
<keyword evidence="4 6" id="KW-1133">Transmembrane helix</keyword>
<dbReference type="InterPro" id="IPR051907">
    <property type="entry name" value="DoxX-like_oxidoreductase"/>
</dbReference>
<keyword evidence="2" id="KW-1003">Cell membrane</keyword>
<name>A0A3B0YQS9_9ZZZZ</name>
<evidence type="ECO:0000256" key="3">
    <source>
        <dbReference type="ARBA" id="ARBA00022692"/>
    </source>
</evidence>
<evidence type="ECO:0000256" key="6">
    <source>
        <dbReference type="SAM" id="Phobius"/>
    </source>
</evidence>
<gene>
    <name evidence="7" type="ORF">MNBD_GAMMA12-966</name>
</gene>
<proteinExistence type="predicted"/>
<feature type="transmembrane region" description="Helical" evidence="6">
    <location>
        <begin position="95"/>
        <end position="114"/>
    </location>
</feature>
<keyword evidence="5 6" id="KW-0472">Membrane</keyword>
<dbReference type="AlphaFoldDB" id="A0A3B0YQS9"/>
<evidence type="ECO:0000256" key="2">
    <source>
        <dbReference type="ARBA" id="ARBA00022475"/>
    </source>
</evidence>